<gene>
    <name evidence="1" type="ORF">HHU08_15225</name>
</gene>
<dbReference type="AlphaFoldDB" id="A0A7Y0K9Z8"/>
<name>A0A7Y0K9Z8_9BACI</name>
<evidence type="ECO:0000313" key="1">
    <source>
        <dbReference type="EMBL" id="NMO78337.1"/>
    </source>
</evidence>
<protein>
    <submittedName>
        <fullName evidence="1">Uncharacterized protein</fullName>
    </submittedName>
</protein>
<organism evidence="1 2">
    <name type="scientific">Niallia alba</name>
    <dbReference type="NCBI Taxonomy" id="2729105"/>
    <lineage>
        <taxon>Bacteria</taxon>
        <taxon>Bacillati</taxon>
        <taxon>Bacillota</taxon>
        <taxon>Bacilli</taxon>
        <taxon>Bacillales</taxon>
        <taxon>Bacillaceae</taxon>
        <taxon>Niallia</taxon>
    </lineage>
</organism>
<dbReference type="Pfam" id="PF24711">
    <property type="entry name" value="YxiG"/>
    <property type="match status" value="1"/>
</dbReference>
<dbReference type="InterPro" id="IPR057808">
    <property type="entry name" value="YxiG"/>
</dbReference>
<reference evidence="1 2" key="1">
    <citation type="submission" date="2020-04" db="EMBL/GenBank/DDBJ databases">
        <title>Bacillus sp. UniB3 isolated from commercial digestive syrup.</title>
        <authorList>
            <person name="Thorat V."/>
            <person name="Kirdat K."/>
            <person name="Tiwarekar B."/>
            <person name="Yadav A."/>
        </authorList>
    </citation>
    <scope>NUCLEOTIDE SEQUENCE [LARGE SCALE GENOMIC DNA]</scope>
    <source>
        <strain evidence="1 2">UniB3</strain>
    </source>
</reference>
<proteinExistence type="predicted"/>
<accession>A0A7Y0K9Z8</accession>
<comment type="caution">
    <text evidence="1">The sequence shown here is derived from an EMBL/GenBank/DDBJ whole genome shotgun (WGS) entry which is preliminary data.</text>
</comment>
<dbReference type="Proteomes" id="UP000588491">
    <property type="component" value="Unassembled WGS sequence"/>
</dbReference>
<evidence type="ECO:0000313" key="2">
    <source>
        <dbReference type="Proteomes" id="UP000588491"/>
    </source>
</evidence>
<dbReference type="EMBL" id="JABBPK010000001">
    <property type="protein sequence ID" value="NMO78337.1"/>
    <property type="molecule type" value="Genomic_DNA"/>
</dbReference>
<sequence>MSVNLDTEKKLQQFFSEIEYQTIVDLKVNYLKETISLKLISVNNAELIKINIIFNQVMSYYIYQEPEYDTYRLNDFDENSNLLLTESSYFPQGFGKIKIESLNSELKEIETLSSTTNFYFQVNNKDYFFIEANSVSINGKEYRNLIVDDKELKKPLG</sequence>
<keyword evidence="2" id="KW-1185">Reference proteome</keyword>
<dbReference type="RefSeq" id="WP_101730925.1">
    <property type="nucleotide sequence ID" value="NZ_JABBPK010000001.1"/>
</dbReference>